<reference evidence="2 3" key="1">
    <citation type="journal article" date="2013" name="Genome Announc.">
        <title>Complete Genome Sequence of Glaciecola psychrophila Strain 170T.</title>
        <authorList>
            <person name="Yin J."/>
            <person name="Chen J."/>
            <person name="Liu G."/>
            <person name="Yu Y."/>
            <person name="Song L."/>
            <person name="Wang X."/>
            <person name="Qu X."/>
        </authorList>
    </citation>
    <scope>NUCLEOTIDE SEQUENCE [LARGE SCALE GENOMIC DNA]</scope>
    <source>
        <strain evidence="2 3">170</strain>
    </source>
</reference>
<organism evidence="2 3">
    <name type="scientific">Paraglaciecola psychrophila 170</name>
    <dbReference type="NCBI Taxonomy" id="1129794"/>
    <lineage>
        <taxon>Bacteria</taxon>
        <taxon>Pseudomonadati</taxon>
        <taxon>Pseudomonadota</taxon>
        <taxon>Gammaproteobacteria</taxon>
        <taxon>Alteromonadales</taxon>
        <taxon>Alteromonadaceae</taxon>
        <taxon>Paraglaciecola</taxon>
    </lineage>
</organism>
<dbReference type="KEGG" id="gps:C427_1032"/>
<sequence length="141" mass="15919">MRKSYLQILLDIVFIIVFCGLVFLSLSRSFGVSEFARYFELLFGSDKALHFFAGTVITFTIFRALSRLLAAKYINTLFFSLALSTLILTIDEFSQIANAYRNFDIYDLIAGLSGLTLAAILLIIIYKFFILKVSSTPKISI</sequence>
<feature type="transmembrane region" description="Helical" evidence="1">
    <location>
        <begin position="77"/>
        <end position="96"/>
    </location>
</feature>
<evidence type="ECO:0000256" key="1">
    <source>
        <dbReference type="SAM" id="Phobius"/>
    </source>
</evidence>
<gene>
    <name evidence="2" type="ORF">C427_1032</name>
</gene>
<feature type="transmembrane region" description="Helical" evidence="1">
    <location>
        <begin position="7"/>
        <end position="28"/>
    </location>
</feature>
<dbReference type="RefSeq" id="WP_007640278.1">
    <property type="nucleotide sequence ID" value="NC_020514.1"/>
</dbReference>
<dbReference type="Proteomes" id="UP000011864">
    <property type="component" value="Chromosome"/>
</dbReference>
<feature type="transmembrane region" description="Helical" evidence="1">
    <location>
        <begin position="108"/>
        <end position="129"/>
    </location>
</feature>
<keyword evidence="1" id="KW-0472">Membrane</keyword>
<evidence type="ECO:0000313" key="2">
    <source>
        <dbReference type="EMBL" id="AGH43141.1"/>
    </source>
</evidence>
<keyword evidence="1" id="KW-0812">Transmembrane</keyword>
<accession>K6Z1C8</accession>
<feature type="transmembrane region" description="Helical" evidence="1">
    <location>
        <begin position="48"/>
        <end position="65"/>
    </location>
</feature>
<name>K6Z1C8_9ALTE</name>
<protein>
    <recommendedName>
        <fullName evidence="4">VanZ-like domain-containing protein</fullName>
    </recommendedName>
</protein>
<evidence type="ECO:0008006" key="4">
    <source>
        <dbReference type="Google" id="ProtNLM"/>
    </source>
</evidence>
<dbReference type="HOGENOM" id="CLU_1823515_0_0_6"/>
<proteinExistence type="predicted"/>
<evidence type="ECO:0000313" key="3">
    <source>
        <dbReference type="Proteomes" id="UP000011864"/>
    </source>
</evidence>
<dbReference type="PATRIC" id="fig|1129794.4.peg.1019"/>
<dbReference type="AlphaFoldDB" id="K6Z1C8"/>
<dbReference type="NCBIfam" id="NF037970">
    <property type="entry name" value="vanZ_1"/>
    <property type="match status" value="1"/>
</dbReference>
<keyword evidence="1" id="KW-1133">Transmembrane helix</keyword>
<keyword evidence="3" id="KW-1185">Reference proteome</keyword>
<dbReference type="EMBL" id="CP003837">
    <property type="protein sequence ID" value="AGH43141.1"/>
    <property type="molecule type" value="Genomic_DNA"/>
</dbReference>